<organism evidence="1 2">
    <name type="scientific">Deinococcus reticulitermitis</name>
    <dbReference type="NCBI Taxonomy" id="856736"/>
    <lineage>
        <taxon>Bacteria</taxon>
        <taxon>Thermotogati</taxon>
        <taxon>Deinococcota</taxon>
        <taxon>Deinococci</taxon>
        <taxon>Deinococcales</taxon>
        <taxon>Deinococcaceae</taxon>
        <taxon>Deinococcus</taxon>
    </lineage>
</organism>
<proteinExistence type="predicted"/>
<dbReference type="STRING" id="856736.SAMN04488058_101322"/>
<evidence type="ECO:0000313" key="2">
    <source>
        <dbReference type="Proteomes" id="UP000199223"/>
    </source>
</evidence>
<dbReference type="OrthoDB" id="58743at2"/>
<reference evidence="2" key="1">
    <citation type="submission" date="2016-10" db="EMBL/GenBank/DDBJ databases">
        <authorList>
            <person name="Varghese N."/>
            <person name="Submissions S."/>
        </authorList>
    </citation>
    <scope>NUCLEOTIDE SEQUENCE [LARGE SCALE GENOMIC DNA]</scope>
    <source>
        <strain evidence="2">CGMCC 1.10218</strain>
    </source>
</reference>
<dbReference type="EMBL" id="FNZA01000001">
    <property type="protein sequence ID" value="SEI67933.1"/>
    <property type="molecule type" value="Genomic_DNA"/>
</dbReference>
<gene>
    <name evidence="1" type="ORF">SAMN04488058_101322</name>
</gene>
<evidence type="ECO:0000313" key="1">
    <source>
        <dbReference type="EMBL" id="SEI67933.1"/>
    </source>
</evidence>
<dbReference type="Proteomes" id="UP000199223">
    <property type="component" value="Unassembled WGS sequence"/>
</dbReference>
<sequence length="251" mass="27467">MSAAQLLQILNPEERARLLELEEQVMVGASAALLAGRALTEIRDTRLYRGEFASFEEYVSERFGFSRQRAYQLIDYAATAGEFERRGLLLPPERLTRALGGVLPDDYQLVLDVTRGVTGKAHPSSADVQATAEVVRDLASGAHVEHPDTGEPVPLAQVPPGRRVEAVSQAVQRGAADRRTYQGADDVRPLDWLSGFQQMGMSGSLEFGAAGFWVELADSETGELRQGPVRKGVWDALRAAREMWEGERGTG</sequence>
<dbReference type="AlphaFoldDB" id="A0A1H6SJ97"/>
<name>A0A1H6SJ97_9DEIO</name>
<protein>
    <submittedName>
        <fullName evidence="1">Uncharacterized protein</fullName>
    </submittedName>
</protein>
<dbReference type="RefSeq" id="WP_092262771.1">
    <property type="nucleotide sequence ID" value="NZ_FNZA01000001.1"/>
</dbReference>
<keyword evidence="2" id="KW-1185">Reference proteome</keyword>
<accession>A0A1H6SJ97</accession>